<evidence type="ECO:0000256" key="3">
    <source>
        <dbReference type="ARBA" id="ARBA00022729"/>
    </source>
</evidence>
<dbReference type="AlphaFoldDB" id="A0A7J7ITH3"/>
<name>A0A7J7ITH3_BUGNE</name>
<keyword evidence="2" id="KW-0964">Secreted</keyword>
<feature type="compositionally biased region" description="Low complexity" evidence="6">
    <location>
        <begin position="54"/>
        <end position="65"/>
    </location>
</feature>
<evidence type="ECO:0000256" key="7">
    <source>
        <dbReference type="SAM" id="SignalP"/>
    </source>
</evidence>
<dbReference type="InterPro" id="IPR036383">
    <property type="entry name" value="TSP1_rpt_sf"/>
</dbReference>
<feature type="signal peptide" evidence="7">
    <location>
        <begin position="1"/>
        <end position="21"/>
    </location>
</feature>
<comment type="subcellular location">
    <subcellularLocation>
        <location evidence="1">Secreted</location>
    </subcellularLocation>
</comment>
<reference evidence="8" key="1">
    <citation type="submission" date="2020-06" db="EMBL/GenBank/DDBJ databases">
        <title>Draft genome of Bugula neritina, a colonial animal packing powerful symbionts and potential medicines.</title>
        <authorList>
            <person name="Rayko M."/>
        </authorList>
    </citation>
    <scope>NUCLEOTIDE SEQUENCE [LARGE SCALE GENOMIC DNA]</scope>
    <source>
        <strain evidence="8">Kwan_BN1</strain>
    </source>
</reference>
<dbReference type="SUPFAM" id="SSF82895">
    <property type="entry name" value="TSP-1 type 1 repeat"/>
    <property type="match status" value="1"/>
</dbReference>
<proteinExistence type="predicted"/>
<dbReference type="SMART" id="SM00209">
    <property type="entry name" value="TSP1"/>
    <property type="match status" value="1"/>
</dbReference>
<dbReference type="EMBL" id="VXIV02003423">
    <property type="protein sequence ID" value="KAF6017209.1"/>
    <property type="molecule type" value="Genomic_DNA"/>
</dbReference>
<evidence type="ECO:0000313" key="9">
    <source>
        <dbReference type="Proteomes" id="UP000593567"/>
    </source>
</evidence>
<gene>
    <name evidence="8" type="ORF">EB796_024484</name>
</gene>
<feature type="compositionally biased region" description="Low complexity" evidence="6">
    <location>
        <begin position="35"/>
        <end position="44"/>
    </location>
</feature>
<feature type="chain" id="PRO_5029794039" evidence="7">
    <location>
        <begin position="22"/>
        <end position="156"/>
    </location>
</feature>
<keyword evidence="3 7" id="KW-0732">Signal</keyword>
<dbReference type="InterPro" id="IPR052065">
    <property type="entry name" value="Compl_asym_regulator"/>
</dbReference>
<dbReference type="Gene3D" id="2.20.100.10">
    <property type="entry name" value="Thrombospondin type-1 (TSP1) repeat"/>
    <property type="match status" value="1"/>
</dbReference>
<keyword evidence="9" id="KW-1185">Reference proteome</keyword>
<accession>A0A7J7ITH3</accession>
<evidence type="ECO:0000256" key="5">
    <source>
        <dbReference type="ARBA" id="ARBA00023157"/>
    </source>
</evidence>
<keyword evidence="4" id="KW-0677">Repeat</keyword>
<evidence type="ECO:0000256" key="4">
    <source>
        <dbReference type="ARBA" id="ARBA00022737"/>
    </source>
</evidence>
<sequence length="156" mass="17012">MNFMKLTFLALAIALVIAVLADDVMAGQKYHNKGSKSSGNSKSSKSSESRKSSRSSSGSRRSSSESSEEGPIVKDTCLQCQSNLLSDILYIGYWSKWGSWSSCSSSCGAGKQFRTRTCIVKGVYRNNSCQGLSKQSRPCKGHNCAHTTKPHKHYDV</sequence>
<evidence type="ECO:0000256" key="1">
    <source>
        <dbReference type="ARBA" id="ARBA00004613"/>
    </source>
</evidence>
<evidence type="ECO:0000313" key="8">
    <source>
        <dbReference type="EMBL" id="KAF6017209.1"/>
    </source>
</evidence>
<dbReference type="PRINTS" id="PR01705">
    <property type="entry name" value="TSP1REPEAT"/>
</dbReference>
<evidence type="ECO:0000256" key="6">
    <source>
        <dbReference type="SAM" id="MobiDB-lite"/>
    </source>
</evidence>
<dbReference type="PANTHER" id="PTHR22906:SF43">
    <property type="entry name" value="PROPERDIN"/>
    <property type="match status" value="1"/>
</dbReference>
<dbReference type="PANTHER" id="PTHR22906">
    <property type="entry name" value="PROPERDIN"/>
    <property type="match status" value="1"/>
</dbReference>
<keyword evidence="5" id="KW-1015">Disulfide bond</keyword>
<dbReference type="InterPro" id="IPR000884">
    <property type="entry name" value="TSP1_rpt"/>
</dbReference>
<organism evidence="8 9">
    <name type="scientific">Bugula neritina</name>
    <name type="common">Brown bryozoan</name>
    <name type="synonym">Sertularia neritina</name>
    <dbReference type="NCBI Taxonomy" id="10212"/>
    <lineage>
        <taxon>Eukaryota</taxon>
        <taxon>Metazoa</taxon>
        <taxon>Spiralia</taxon>
        <taxon>Lophotrochozoa</taxon>
        <taxon>Bryozoa</taxon>
        <taxon>Gymnolaemata</taxon>
        <taxon>Cheilostomatida</taxon>
        <taxon>Flustrina</taxon>
        <taxon>Buguloidea</taxon>
        <taxon>Bugulidae</taxon>
        <taxon>Bugula</taxon>
    </lineage>
</organism>
<dbReference type="PROSITE" id="PS50092">
    <property type="entry name" value="TSP1"/>
    <property type="match status" value="1"/>
</dbReference>
<evidence type="ECO:0000256" key="2">
    <source>
        <dbReference type="ARBA" id="ARBA00022525"/>
    </source>
</evidence>
<feature type="region of interest" description="Disordered" evidence="6">
    <location>
        <begin position="30"/>
        <end position="72"/>
    </location>
</feature>
<dbReference type="FunFam" id="2.20.100.10:FF:000001">
    <property type="entry name" value="semaphorin-5A isoform X1"/>
    <property type="match status" value="1"/>
</dbReference>
<dbReference type="Pfam" id="PF00090">
    <property type="entry name" value="TSP_1"/>
    <property type="match status" value="1"/>
</dbReference>
<dbReference type="Proteomes" id="UP000593567">
    <property type="component" value="Unassembled WGS sequence"/>
</dbReference>
<comment type="caution">
    <text evidence="8">The sequence shown here is derived from an EMBL/GenBank/DDBJ whole genome shotgun (WGS) entry which is preliminary data.</text>
</comment>
<protein>
    <submittedName>
        <fullName evidence="8">Uncharacterized protein</fullName>
    </submittedName>
</protein>